<evidence type="ECO:0000256" key="3">
    <source>
        <dbReference type="ARBA" id="ARBA00022801"/>
    </source>
</evidence>
<dbReference type="InterPro" id="IPR023827">
    <property type="entry name" value="Peptidase_S8_Asp-AS"/>
</dbReference>
<dbReference type="PROSITE" id="PS00136">
    <property type="entry name" value="SUBTILASE_ASP"/>
    <property type="match status" value="1"/>
</dbReference>
<feature type="compositionally biased region" description="Low complexity" evidence="10">
    <location>
        <begin position="414"/>
        <end position="434"/>
    </location>
</feature>
<keyword evidence="3 8" id="KW-0378">Hydrolase</keyword>
<evidence type="ECO:0000313" key="14">
    <source>
        <dbReference type="EMBL" id="MFD1321327.1"/>
    </source>
</evidence>
<dbReference type="Gene3D" id="2.60.40.10">
    <property type="entry name" value="Immunoglobulins"/>
    <property type="match status" value="1"/>
</dbReference>
<comment type="similarity">
    <text evidence="1 8 9">Belongs to the peptidase S8 family.</text>
</comment>
<proteinExistence type="inferred from homology"/>
<dbReference type="Pfam" id="PF00553">
    <property type="entry name" value="CBM_2"/>
    <property type="match status" value="1"/>
</dbReference>
<evidence type="ECO:0000313" key="15">
    <source>
        <dbReference type="Proteomes" id="UP001597260"/>
    </source>
</evidence>
<organism evidence="14 15">
    <name type="scientific">Micromonospora sonneratiae</name>
    <dbReference type="NCBI Taxonomy" id="1184706"/>
    <lineage>
        <taxon>Bacteria</taxon>
        <taxon>Bacillati</taxon>
        <taxon>Actinomycetota</taxon>
        <taxon>Actinomycetes</taxon>
        <taxon>Micromonosporales</taxon>
        <taxon>Micromonosporaceae</taxon>
        <taxon>Micromonospora</taxon>
    </lineage>
</organism>
<gene>
    <name evidence="14" type="ORF">ACFQ4H_09520</name>
</gene>
<name>A0ABW3YA72_9ACTN</name>
<keyword evidence="6" id="KW-0326">Glycosidase</keyword>
<dbReference type="InterPro" id="IPR036852">
    <property type="entry name" value="Peptidase_S8/S53_dom_sf"/>
</dbReference>
<dbReference type="PROSITE" id="PS00137">
    <property type="entry name" value="SUBTILASE_HIS"/>
    <property type="match status" value="1"/>
</dbReference>
<feature type="region of interest" description="Disordered" evidence="10">
    <location>
        <begin position="402"/>
        <end position="442"/>
    </location>
</feature>
<dbReference type="InterPro" id="IPR001919">
    <property type="entry name" value="CBD2"/>
</dbReference>
<evidence type="ECO:0000256" key="5">
    <source>
        <dbReference type="ARBA" id="ARBA00023277"/>
    </source>
</evidence>
<dbReference type="PROSITE" id="PS51173">
    <property type="entry name" value="CBM2"/>
    <property type="match status" value="1"/>
</dbReference>
<feature type="chain" id="PRO_5046715180" evidence="11">
    <location>
        <begin position="33"/>
        <end position="620"/>
    </location>
</feature>
<comment type="caution">
    <text evidence="14">The sequence shown here is derived from an EMBL/GenBank/DDBJ whole genome shotgun (WGS) entry which is preliminary data.</text>
</comment>
<dbReference type="InterPro" id="IPR037045">
    <property type="entry name" value="S8pro/Inhibitor_I9_sf"/>
</dbReference>
<dbReference type="InterPro" id="IPR013783">
    <property type="entry name" value="Ig-like_fold"/>
</dbReference>
<dbReference type="InterPro" id="IPR012291">
    <property type="entry name" value="CBM2_carb-bd_dom_sf"/>
</dbReference>
<dbReference type="InterPro" id="IPR008965">
    <property type="entry name" value="CBM2/CBM3_carb-bd_dom_sf"/>
</dbReference>
<feature type="domain" description="CBM2" evidence="13">
    <location>
        <begin position="511"/>
        <end position="620"/>
    </location>
</feature>
<dbReference type="InterPro" id="IPR022398">
    <property type="entry name" value="Peptidase_S8_His-AS"/>
</dbReference>
<dbReference type="Pfam" id="PF00041">
    <property type="entry name" value="fn3"/>
    <property type="match status" value="1"/>
</dbReference>
<keyword evidence="15" id="KW-1185">Reference proteome</keyword>
<dbReference type="InterPro" id="IPR023828">
    <property type="entry name" value="Peptidase_S8_Ser-AS"/>
</dbReference>
<evidence type="ECO:0000256" key="8">
    <source>
        <dbReference type="PROSITE-ProRule" id="PRU01240"/>
    </source>
</evidence>
<dbReference type="PRINTS" id="PR00723">
    <property type="entry name" value="SUBTILISIN"/>
</dbReference>
<evidence type="ECO:0000259" key="13">
    <source>
        <dbReference type="PROSITE" id="PS51173"/>
    </source>
</evidence>
<dbReference type="InterPro" id="IPR036116">
    <property type="entry name" value="FN3_sf"/>
</dbReference>
<feature type="domain" description="Fibronectin type-III" evidence="12">
    <location>
        <begin position="428"/>
        <end position="513"/>
    </location>
</feature>
<dbReference type="SUPFAM" id="SSF49265">
    <property type="entry name" value="Fibronectin type III"/>
    <property type="match status" value="1"/>
</dbReference>
<evidence type="ECO:0000259" key="12">
    <source>
        <dbReference type="PROSITE" id="PS50853"/>
    </source>
</evidence>
<dbReference type="Proteomes" id="UP001597260">
    <property type="component" value="Unassembled WGS sequence"/>
</dbReference>
<dbReference type="PROSITE" id="PS51892">
    <property type="entry name" value="SUBTILASE"/>
    <property type="match status" value="1"/>
</dbReference>
<accession>A0ABW3YA72</accession>
<dbReference type="Gene3D" id="3.40.50.200">
    <property type="entry name" value="Peptidase S8/S53 domain"/>
    <property type="match status" value="1"/>
</dbReference>
<dbReference type="InterPro" id="IPR010259">
    <property type="entry name" value="S8pro/Inhibitor_I9"/>
</dbReference>
<evidence type="ECO:0000256" key="6">
    <source>
        <dbReference type="ARBA" id="ARBA00023295"/>
    </source>
</evidence>
<evidence type="ECO:0000256" key="11">
    <source>
        <dbReference type="SAM" id="SignalP"/>
    </source>
</evidence>
<feature type="signal peptide" evidence="11">
    <location>
        <begin position="1"/>
        <end position="32"/>
    </location>
</feature>
<dbReference type="PANTHER" id="PTHR43806:SF11">
    <property type="entry name" value="CEREVISIN-RELATED"/>
    <property type="match status" value="1"/>
</dbReference>
<dbReference type="InterPro" id="IPR050131">
    <property type="entry name" value="Peptidase_S8_subtilisin-like"/>
</dbReference>
<sequence>MRKLNGRSAGRSVLVALIAGVLVTTVAAPAAATPPDGPTLAPLLPGGPQTAADRYIVVLSDAPSGTSRAARAARTADVVATAERAGGAVLTRYEHVLDGYAAQLPPAALAAVRADPAVAYVERDSLIHGGLTGAGVTETDQPNPPSWGLDRVDQRSLPLNNNYGYGSTGAGVTVYVVDSGIRATHVDFGGRASGVYDAVGDGNGTNDCHGHGTHVAGTVAGAAYGVAKAATIKAVRVLQCDNSGWTADLIEGIDWIAANRDPVSVANFSLQGYGTAPNEAVENLLDLGVHAVFIANNFNTDACTNGPRSSRGVTVGSVDSTDTRASTSSYGTCVDLFAPGVGITSAGISSDTASAPGWSGTSMAAPHVAGWLARYRQLYPSATMAQAKTDLIAATTKNVVVDPGPGSPNRLLYADPNDAPADTQAPTTPGQPTASNVTSTSVQLSWPASTDNVGVVGYDVYRGSTLVAQPTTTSTPITGLSPATQYTFSVRARDAAGNVSAASPTVTVTTPAGAGLSCGVSYQVAERWTTGFTVNLTITNTGTTSINGWTLAWDFTAGEQLTSGHNATWSQTGTRVTAVNPSWSQVIAPNASVTLGFQGTHSGSTPTPAPITINGETCTV</sequence>
<protein>
    <submittedName>
        <fullName evidence="14">S8 family serine peptidase</fullName>
    </submittedName>
</protein>
<evidence type="ECO:0000256" key="9">
    <source>
        <dbReference type="RuleBase" id="RU003355"/>
    </source>
</evidence>
<dbReference type="SMART" id="SM00060">
    <property type="entry name" value="FN3"/>
    <property type="match status" value="1"/>
</dbReference>
<evidence type="ECO:0000256" key="4">
    <source>
        <dbReference type="ARBA" id="ARBA00022825"/>
    </source>
</evidence>
<keyword evidence="5" id="KW-0119">Carbohydrate metabolism</keyword>
<dbReference type="InterPro" id="IPR000209">
    <property type="entry name" value="Peptidase_S8/S53_dom"/>
</dbReference>
<dbReference type="PROSITE" id="PS50853">
    <property type="entry name" value="FN3"/>
    <property type="match status" value="1"/>
</dbReference>
<dbReference type="EMBL" id="JBHTMP010000011">
    <property type="protein sequence ID" value="MFD1321327.1"/>
    <property type="molecule type" value="Genomic_DNA"/>
</dbReference>
<dbReference type="SUPFAM" id="SSF49384">
    <property type="entry name" value="Carbohydrate-binding domain"/>
    <property type="match status" value="1"/>
</dbReference>
<dbReference type="CDD" id="cd04077">
    <property type="entry name" value="Peptidases_S8_PCSK9_ProteinaseK_like"/>
    <property type="match status" value="1"/>
</dbReference>
<dbReference type="PROSITE" id="PS00138">
    <property type="entry name" value="SUBTILASE_SER"/>
    <property type="match status" value="1"/>
</dbReference>
<keyword evidence="4 8" id="KW-0720">Serine protease</keyword>
<dbReference type="Gene3D" id="3.30.70.80">
    <property type="entry name" value="Peptidase S8 propeptide/proteinase inhibitor I9"/>
    <property type="match status" value="1"/>
</dbReference>
<dbReference type="InterPro" id="IPR003961">
    <property type="entry name" value="FN3_dom"/>
</dbReference>
<evidence type="ECO:0000256" key="7">
    <source>
        <dbReference type="ARBA" id="ARBA00023326"/>
    </source>
</evidence>
<dbReference type="CDD" id="cd00063">
    <property type="entry name" value="FN3"/>
    <property type="match status" value="1"/>
</dbReference>
<dbReference type="InterPro" id="IPR034193">
    <property type="entry name" value="PCSK9_ProteinaseK-like"/>
</dbReference>
<feature type="active site" description="Charge relay system" evidence="8">
    <location>
        <position position="211"/>
    </location>
</feature>
<dbReference type="SUPFAM" id="SSF52743">
    <property type="entry name" value="Subtilisin-like"/>
    <property type="match status" value="1"/>
</dbReference>
<dbReference type="SMART" id="SM00637">
    <property type="entry name" value="CBD_II"/>
    <property type="match status" value="1"/>
</dbReference>
<keyword evidence="7" id="KW-0624">Polysaccharide degradation</keyword>
<feature type="active site" description="Charge relay system" evidence="8">
    <location>
        <position position="362"/>
    </location>
</feature>
<dbReference type="RefSeq" id="WP_377569327.1">
    <property type="nucleotide sequence ID" value="NZ_JBHTMP010000011.1"/>
</dbReference>
<evidence type="ECO:0000256" key="2">
    <source>
        <dbReference type="ARBA" id="ARBA00022670"/>
    </source>
</evidence>
<dbReference type="InterPro" id="IPR015500">
    <property type="entry name" value="Peptidase_S8_subtilisin-rel"/>
</dbReference>
<evidence type="ECO:0000256" key="1">
    <source>
        <dbReference type="ARBA" id="ARBA00011073"/>
    </source>
</evidence>
<keyword evidence="2 8" id="KW-0645">Protease</keyword>
<dbReference type="Pfam" id="PF05922">
    <property type="entry name" value="Inhibitor_I9"/>
    <property type="match status" value="1"/>
</dbReference>
<dbReference type="PANTHER" id="PTHR43806">
    <property type="entry name" value="PEPTIDASE S8"/>
    <property type="match status" value="1"/>
</dbReference>
<reference evidence="15" key="1">
    <citation type="journal article" date="2019" name="Int. J. Syst. Evol. Microbiol.">
        <title>The Global Catalogue of Microorganisms (GCM) 10K type strain sequencing project: providing services to taxonomists for standard genome sequencing and annotation.</title>
        <authorList>
            <consortium name="The Broad Institute Genomics Platform"/>
            <consortium name="The Broad Institute Genome Sequencing Center for Infectious Disease"/>
            <person name="Wu L."/>
            <person name="Ma J."/>
        </authorList>
    </citation>
    <scope>NUCLEOTIDE SEQUENCE [LARGE SCALE GENOMIC DNA]</scope>
    <source>
        <strain evidence="15">JCM 31037</strain>
    </source>
</reference>
<dbReference type="SUPFAM" id="SSF54897">
    <property type="entry name" value="Protease propeptides/inhibitors"/>
    <property type="match status" value="1"/>
</dbReference>
<dbReference type="Gene3D" id="2.60.40.290">
    <property type="match status" value="1"/>
</dbReference>
<feature type="active site" description="Charge relay system" evidence="8">
    <location>
        <position position="178"/>
    </location>
</feature>
<keyword evidence="11" id="KW-0732">Signal</keyword>
<dbReference type="Pfam" id="PF00082">
    <property type="entry name" value="Peptidase_S8"/>
    <property type="match status" value="1"/>
</dbReference>
<evidence type="ECO:0000256" key="10">
    <source>
        <dbReference type="SAM" id="MobiDB-lite"/>
    </source>
</evidence>